<keyword evidence="1" id="KW-0812">Transmembrane</keyword>
<organism evidence="2 3">
    <name type="scientific">Candidatus Avipropionibacterium avicola</name>
    <dbReference type="NCBI Taxonomy" id="2840701"/>
    <lineage>
        <taxon>Bacteria</taxon>
        <taxon>Bacillati</taxon>
        <taxon>Actinomycetota</taxon>
        <taxon>Actinomycetes</taxon>
        <taxon>Propionibacteriales</taxon>
        <taxon>Propionibacteriaceae</taxon>
        <taxon>Propionibacteriaceae incertae sedis</taxon>
        <taxon>Candidatus Avipropionibacterium</taxon>
    </lineage>
</organism>
<comment type="caution">
    <text evidence="2">The sequence shown here is derived from an EMBL/GenBank/DDBJ whole genome shotgun (WGS) entry which is preliminary data.</text>
</comment>
<name>A0A9D1KLM5_9ACTN</name>
<evidence type="ECO:0000313" key="3">
    <source>
        <dbReference type="Proteomes" id="UP000886842"/>
    </source>
</evidence>
<reference evidence="2" key="2">
    <citation type="journal article" date="2021" name="PeerJ">
        <title>Extensive microbial diversity within the chicken gut microbiome revealed by metagenomics and culture.</title>
        <authorList>
            <person name="Gilroy R."/>
            <person name="Ravi A."/>
            <person name="Getino M."/>
            <person name="Pursley I."/>
            <person name="Horton D.L."/>
            <person name="Alikhan N.F."/>
            <person name="Baker D."/>
            <person name="Gharbi K."/>
            <person name="Hall N."/>
            <person name="Watson M."/>
            <person name="Adriaenssens E.M."/>
            <person name="Foster-Nyarko E."/>
            <person name="Jarju S."/>
            <person name="Secka A."/>
            <person name="Antonio M."/>
            <person name="Oren A."/>
            <person name="Chaudhuri R.R."/>
            <person name="La Ragione R."/>
            <person name="Hildebrand F."/>
            <person name="Pallen M.J."/>
        </authorList>
    </citation>
    <scope>NUCLEOTIDE SEQUENCE</scope>
    <source>
        <strain evidence="2">ChiGjej1B1-24693</strain>
    </source>
</reference>
<protein>
    <submittedName>
        <fullName evidence="2">DUF3995 domain-containing protein</fullName>
    </submittedName>
</protein>
<keyword evidence="1" id="KW-0472">Membrane</keyword>
<accession>A0A9D1KLM5</accession>
<dbReference type="AlphaFoldDB" id="A0A9D1KLM5"/>
<dbReference type="InterPro" id="IPR025058">
    <property type="entry name" value="DUF3995"/>
</dbReference>
<sequence length="145" mass="14430">MFVIRGLARVTGAAALAAVGGLHLLWASGPAWPAKDKADLADAMVGDPEALPDPLPTAVVGVGALGAAAVVAGAGGESRLAQVARLTVASGLLARAASGGGVAVRAMGLPEPGERARRIDNRWIRPLCAGLGAIVLVSCLRSRPD</sequence>
<keyword evidence="1" id="KW-1133">Transmembrane helix</keyword>
<dbReference type="Pfam" id="PF13160">
    <property type="entry name" value="DUF3995"/>
    <property type="match status" value="1"/>
</dbReference>
<evidence type="ECO:0000313" key="2">
    <source>
        <dbReference type="EMBL" id="HIT75409.1"/>
    </source>
</evidence>
<reference evidence="2" key="1">
    <citation type="submission" date="2020-10" db="EMBL/GenBank/DDBJ databases">
        <authorList>
            <person name="Gilroy R."/>
        </authorList>
    </citation>
    <scope>NUCLEOTIDE SEQUENCE</scope>
    <source>
        <strain evidence="2">ChiGjej1B1-24693</strain>
    </source>
</reference>
<evidence type="ECO:0000256" key="1">
    <source>
        <dbReference type="SAM" id="Phobius"/>
    </source>
</evidence>
<proteinExistence type="predicted"/>
<dbReference type="Proteomes" id="UP000886842">
    <property type="component" value="Unassembled WGS sequence"/>
</dbReference>
<feature type="transmembrane region" description="Helical" evidence="1">
    <location>
        <begin position="57"/>
        <end position="76"/>
    </location>
</feature>
<dbReference type="EMBL" id="DVLP01000225">
    <property type="protein sequence ID" value="HIT75409.1"/>
    <property type="molecule type" value="Genomic_DNA"/>
</dbReference>
<gene>
    <name evidence="2" type="ORF">IAA98_07485</name>
</gene>